<dbReference type="EMBL" id="JAVRIB010000013">
    <property type="protein sequence ID" value="MDT0635781.1"/>
    <property type="molecule type" value="Genomic_DNA"/>
</dbReference>
<proteinExistence type="predicted"/>
<protein>
    <submittedName>
        <fullName evidence="2">Regulatory signaling modulator protein AmpE</fullName>
    </submittedName>
</protein>
<evidence type="ECO:0000313" key="2">
    <source>
        <dbReference type="EMBL" id="MDT0635781.1"/>
    </source>
</evidence>
<dbReference type="InterPro" id="IPR004485">
    <property type="entry name" value="Cobalamin_biosynth_CobD/CbiB"/>
</dbReference>
<feature type="transmembrane region" description="Helical" evidence="1">
    <location>
        <begin position="71"/>
        <end position="90"/>
    </location>
</feature>
<name>A0ABU3C313_9GAMM</name>
<accession>A0ABU3C313</accession>
<dbReference type="PANTHER" id="PTHR38684:SF1">
    <property type="entry name" value="PROTEIN AMPE"/>
    <property type="match status" value="1"/>
</dbReference>
<evidence type="ECO:0000313" key="3">
    <source>
        <dbReference type="Proteomes" id="UP001251857"/>
    </source>
</evidence>
<sequence length="292" mass="32376">MTLIVIFAALIAERLLSHLRRWREYDWYGRYLDQLQSSTLFDGLWRSAWGLLLIAPPLLLIGAVQALLEGGIFSLLGLLFSVLVLVFALGPRDLWEEVRAYRAALQEDRREAADSIAADLVGDTEQTAEHADPRTVIRAIFLQGHERVFGVLLWFFVLGPLGAAAYRLVAASPRHFRRLDAGEPLQDASQRLHGILAWAPQHLAMLLYGLAGSTDGALTAWRQRDAADGDNWVEQGWQRLVAIGCGALLIDEEQAPPPDIDERLRQAIGIVSRSLIILLAVLSAFTIGGWIT</sequence>
<dbReference type="Proteomes" id="UP001251857">
    <property type="component" value="Unassembled WGS sequence"/>
</dbReference>
<dbReference type="InterPro" id="IPR052966">
    <property type="entry name" value="Beta-lactamase_Reg"/>
</dbReference>
<gene>
    <name evidence="2" type="primary">ampE</name>
    <name evidence="2" type="ORF">RM532_12555</name>
</gene>
<feature type="transmembrane region" description="Helical" evidence="1">
    <location>
        <begin position="43"/>
        <end position="64"/>
    </location>
</feature>
<organism evidence="2 3">
    <name type="scientific">Spectribacter hydrogenoxidans</name>
    <dbReference type="NCBI Taxonomy" id="3075608"/>
    <lineage>
        <taxon>Bacteria</taxon>
        <taxon>Pseudomonadati</taxon>
        <taxon>Pseudomonadota</taxon>
        <taxon>Gammaproteobacteria</taxon>
        <taxon>Salinisphaerales</taxon>
        <taxon>Salinisphaeraceae</taxon>
        <taxon>Spectribacter</taxon>
    </lineage>
</organism>
<reference evidence="2 3" key="1">
    <citation type="submission" date="2023-09" db="EMBL/GenBank/DDBJ databases">
        <authorList>
            <person name="Rey-Velasco X."/>
        </authorList>
    </citation>
    <scope>NUCLEOTIDE SEQUENCE [LARGE SCALE GENOMIC DNA]</scope>
    <source>
        <strain evidence="2 3">W335</strain>
    </source>
</reference>
<keyword evidence="3" id="KW-1185">Reference proteome</keyword>
<dbReference type="Pfam" id="PF03186">
    <property type="entry name" value="CobD_Cbib"/>
    <property type="match status" value="1"/>
</dbReference>
<feature type="transmembrane region" description="Helical" evidence="1">
    <location>
        <begin position="148"/>
        <end position="169"/>
    </location>
</feature>
<evidence type="ECO:0000256" key="1">
    <source>
        <dbReference type="SAM" id="Phobius"/>
    </source>
</evidence>
<keyword evidence="1" id="KW-0812">Transmembrane</keyword>
<dbReference type="PANTHER" id="PTHR38684">
    <property type="entry name" value="PROTEIN AMPE"/>
    <property type="match status" value="1"/>
</dbReference>
<keyword evidence="1" id="KW-1133">Transmembrane helix</keyword>
<comment type="caution">
    <text evidence="2">The sequence shown here is derived from an EMBL/GenBank/DDBJ whole genome shotgun (WGS) entry which is preliminary data.</text>
</comment>
<feature type="transmembrane region" description="Helical" evidence="1">
    <location>
        <begin position="270"/>
        <end position="291"/>
    </location>
</feature>
<keyword evidence="1" id="KW-0472">Membrane</keyword>
<dbReference type="RefSeq" id="WP_311653680.1">
    <property type="nucleotide sequence ID" value="NZ_JAVRIB010000013.1"/>
</dbReference>